<accession>A0A3M6U6Y2</accession>
<keyword evidence="1" id="KW-1133">Transmembrane helix</keyword>
<protein>
    <submittedName>
        <fullName evidence="2">Uncharacterized protein</fullName>
    </submittedName>
</protein>
<organism evidence="2 3">
    <name type="scientific">Pocillopora damicornis</name>
    <name type="common">Cauliflower coral</name>
    <name type="synonym">Millepora damicornis</name>
    <dbReference type="NCBI Taxonomy" id="46731"/>
    <lineage>
        <taxon>Eukaryota</taxon>
        <taxon>Metazoa</taxon>
        <taxon>Cnidaria</taxon>
        <taxon>Anthozoa</taxon>
        <taxon>Hexacorallia</taxon>
        <taxon>Scleractinia</taxon>
        <taxon>Astrocoeniina</taxon>
        <taxon>Pocilloporidae</taxon>
        <taxon>Pocillopora</taxon>
    </lineage>
</organism>
<reference evidence="2 3" key="1">
    <citation type="journal article" date="2018" name="Sci. Rep.">
        <title>Comparative analysis of the Pocillopora damicornis genome highlights role of immune system in coral evolution.</title>
        <authorList>
            <person name="Cunning R."/>
            <person name="Bay R.A."/>
            <person name="Gillette P."/>
            <person name="Baker A.C."/>
            <person name="Traylor-Knowles N."/>
        </authorList>
    </citation>
    <scope>NUCLEOTIDE SEQUENCE [LARGE SCALE GENOMIC DNA]</scope>
    <source>
        <strain evidence="2">RSMAS</strain>
        <tissue evidence="2">Whole animal</tissue>
    </source>
</reference>
<sequence length="88" mass="10026">MATDGFLHRHSQIYVANLRMKSLERCSLVHCDFRHLEQPSYYSPKGSSSKQVTLIAGMDFHMLVAFFAIPLQAFLSSASLICFKTRQN</sequence>
<keyword evidence="3" id="KW-1185">Reference proteome</keyword>
<evidence type="ECO:0000313" key="3">
    <source>
        <dbReference type="Proteomes" id="UP000275408"/>
    </source>
</evidence>
<evidence type="ECO:0000313" key="2">
    <source>
        <dbReference type="EMBL" id="RMX49309.1"/>
    </source>
</evidence>
<dbReference type="EMBL" id="RCHS01002151">
    <property type="protein sequence ID" value="RMX49309.1"/>
    <property type="molecule type" value="Genomic_DNA"/>
</dbReference>
<keyword evidence="1" id="KW-0472">Membrane</keyword>
<comment type="caution">
    <text evidence="2">The sequence shown here is derived from an EMBL/GenBank/DDBJ whole genome shotgun (WGS) entry which is preliminary data.</text>
</comment>
<gene>
    <name evidence="2" type="ORF">pdam_00011247</name>
</gene>
<name>A0A3M6U6Y2_POCDA</name>
<evidence type="ECO:0000256" key="1">
    <source>
        <dbReference type="SAM" id="Phobius"/>
    </source>
</evidence>
<dbReference type="AlphaFoldDB" id="A0A3M6U6Y2"/>
<feature type="transmembrane region" description="Helical" evidence="1">
    <location>
        <begin position="60"/>
        <end position="83"/>
    </location>
</feature>
<dbReference type="Proteomes" id="UP000275408">
    <property type="component" value="Unassembled WGS sequence"/>
</dbReference>
<proteinExistence type="predicted"/>
<keyword evidence="1" id="KW-0812">Transmembrane</keyword>